<protein>
    <submittedName>
        <fullName evidence="3">Uncharacterized protein</fullName>
    </submittedName>
</protein>
<evidence type="ECO:0000256" key="2">
    <source>
        <dbReference type="SAM" id="MobiDB-lite"/>
    </source>
</evidence>
<feature type="region of interest" description="Disordered" evidence="2">
    <location>
        <begin position="1"/>
        <end position="32"/>
    </location>
</feature>
<feature type="coiled-coil region" evidence="1">
    <location>
        <begin position="37"/>
        <end position="64"/>
    </location>
</feature>
<dbReference type="EMBL" id="KN832039">
    <property type="protein sequence ID" value="KIN96823.1"/>
    <property type="molecule type" value="Genomic_DNA"/>
</dbReference>
<feature type="compositionally biased region" description="Acidic residues" evidence="2">
    <location>
        <begin position="1"/>
        <end position="19"/>
    </location>
</feature>
<sequence>METEEADNEQEAGRDEDEPATPLEGPSGAGVHTWWAEWEWEQQLQAMERQAEAHENAVLAFERMAEAEEWMAEAAERTADEWALYRTWAEMAKLERTGGGWKRAQLEAAEDQQEEVDEGVEGDNKEEVEGGQEGGEEQEGGREQAMEE</sequence>
<keyword evidence="1" id="KW-0175">Coiled coil</keyword>
<keyword evidence="4" id="KW-1185">Reference proteome</keyword>
<name>A0A0C3NNG5_PISTI</name>
<feature type="compositionally biased region" description="Acidic residues" evidence="2">
    <location>
        <begin position="129"/>
        <end position="138"/>
    </location>
</feature>
<evidence type="ECO:0000256" key="1">
    <source>
        <dbReference type="SAM" id="Coils"/>
    </source>
</evidence>
<evidence type="ECO:0000313" key="4">
    <source>
        <dbReference type="Proteomes" id="UP000054217"/>
    </source>
</evidence>
<dbReference type="AlphaFoldDB" id="A0A0C3NNG5"/>
<accession>A0A0C3NNG5</accession>
<organism evidence="3 4">
    <name type="scientific">Pisolithus tinctorius Marx 270</name>
    <dbReference type="NCBI Taxonomy" id="870435"/>
    <lineage>
        <taxon>Eukaryota</taxon>
        <taxon>Fungi</taxon>
        <taxon>Dikarya</taxon>
        <taxon>Basidiomycota</taxon>
        <taxon>Agaricomycotina</taxon>
        <taxon>Agaricomycetes</taxon>
        <taxon>Agaricomycetidae</taxon>
        <taxon>Boletales</taxon>
        <taxon>Sclerodermatineae</taxon>
        <taxon>Pisolithaceae</taxon>
        <taxon>Pisolithus</taxon>
    </lineage>
</organism>
<feature type="region of interest" description="Disordered" evidence="2">
    <location>
        <begin position="103"/>
        <end position="148"/>
    </location>
</feature>
<reference evidence="3 4" key="1">
    <citation type="submission" date="2014-04" db="EMBL/GenBank/DDBJ databases">
        <authorList>
            <consortium name="DOE Joint Genome Institute"/>
            <person name="Kuo A."/>
            <person name="Kohler A."/>
            <person name="Costa M.D."/>
            <person name="Nagy L.G."/>
            <person name="Floudas D."/>
            <person name="Copeland A."/>
            <person name="Barry K.W."/>
            <person name="Cichocki N."/>
            <person name="Veneault-Fourrey C."/>
            <person name="LaButti K."/>
            <person name="Lindquist E.A."/>
            <person name="Lipzen A."/>
            <person name="Lundell T."/>
            <person name="Morin E."/>
            <person name="Murat C."/>
            <person name="Sun H."/>
            <person name="Tunlid A."/>
            <person name="Henrissat B."/>
            <person name="Grigoriev I.V."/>
            <person name="Hibbett D.S."/>
            <person name="Martin F."/>
            <person name="Nordberg H.P."/>
            <person name="Cantor M.N."/>
            <person name="Hua S.X."/>
        </authorList>
    </citation>
    <scope>NUCLEOTIDE SEQUENCE [LARGE SCALE GENOMIC DNA]</scope>
    <source>
        <strain evidence="3 4">Marx 270</strain>
    </source>
</reference>
<dbReference type="HOGENOM" id="CLU_062064_2_0_1"/>
<feature type="compositionally biased region" description="Basic and acidic residues" evidence="2">
    <location>
        <begin position="139"/>
        <end position="148"/>
    </location>
</feature>
<gene>
    <name evidence="3" type="ORF">M404DRAFT_32865</name>
</gene>
<dbReference type="Proteomes" id="UP000054217">
    <property type="component" value="Unassembled WGS sequence"/>
</dbReference>
<proteinExistence type="predicted"/>
<reference evidence="4" key="2">
    <citation type="submission" date="2015-01" db="EMBL/GenBank/DDBJ databases">
        <title>Evolutionary Origins and Diversification of the Mycorrhizal Mutualists.</title>
        <authorList>
            <consortium name="DOE Joint Genome Institute"/>
            <consortium name="Mycorrhizal Genomics Consortium"/>
            <person name="Kohler A."/>
            <person name="Kuo A."/>
            <person name="Nagy L.G."/>
            <person name="Floudas D."/>
            <person name="Copeland A."/>
            <person name="Barry K.W."/>
            <person name="Cichocki N."/>
            <person name="Veneault-Fourrey C."/>
            <person name="LaButti K."/>
            <person name="Lindquist E.A."/>
            <person name="Lipzen A."/>
            <person name="Lundell T."/>
            <person name="Morin E."/>
            <person name="Murat C."/>
            <person name="Riley R."/>
            <person name="Ohm R."/>
            <person name="Sun H."/>
            <person name="Tunlid A."/>
            <person name="Henrissat B."/>
            <person name="Grigoriev I.V."/>
            <person name="Hibbett D.S."/>
            <person name="Martin F."/>
        </authorList>
    </citation>
    <scope>NUCLEOTIDE SEQUENCE [LARGE SCALE GENOMIC DNA]</scope>
    <source>
        <strain evidence="4">Marx 270</strain>
    </source>
</reference>
<evidence type="ECO:0000313" key="3">
    <source>
        <dbReference type="EMBL" id="KIN96823.1"/>
    </source>
</evidence>
<feature type="compositionally biased region" description="Acidic residues" evidence="2">
    <location>
        <begin position="108"/>
        <end position="121"/>
    </location>
</feature>
<dbReference type="InParanoid" id="A0A0C3NNG5"/>